<dbReference type="EMBL" id="OC914979">
    <property type="protein sequence ID" value="CAD7637931.1"/>
    <property type="molecule type" value="Genomic_DNA"/>
</dbReference>
<dbReference type="InterPro" id="IPR050476">
    <property type="entry name" value="Insect_CytP450_Detox"/>
</dbReference>
<evidence type="ECO:0000256" key="5">
    <source>
        <dbReference type="ARBA" id="ARBA00010617"/>
    </source>
</evidence>
<dbReference type="PROSITE" id="PS00086">
    <property type="entry name" value="CYTOCHROME_P450"/>
    <property type="match status" value="1"/>
</dbReference>
<dbReference type="PRINTS" id="PR00385">
    <property type="entry name" value="P450"/>
</dbReference>
<dbReference type="GO" id="GO:0005789">
    <property type="term" value="C:endoplasmic reticulum membrane"/>
    <property type="evidence" value="ECO:0007669"/>
    <property type="project" value="UniProtKB-SubCell"/>
</dbReference>
<evidence type="ECO:0000256" key="13">
    <source>
        <dbReference type="ARBA" id="ARBA00023136"/>
    </source>
</evidence>
<feature type="region of interest" description="Disordered" evidence="15">
    <location>
        <begin position="188"/>
        <end position="211"/>
    </location>
</feature>
<evidence type="ECO:0000256" key="1">
    <source>
        <dbReference type="ARBA" id="ARBA00001971"/>
    </source>
</evidence>
<dbReference type="InterPro" id="IPR002403">
    <property type="entry name" value="Cyt_P450_E_grp-IV"/>
</dbReference>
<dbReference type="PRINTS" id="PR00465">
    <property type="entry name" value="EP450IV"/>
</dbReference>
<evidence type="ECO:0000313" key="16">
    <source>
        <dbReference type="EMBL" id="CAD7637931.1"/>
    </source>
</evidence>
<dbReference type="GO" id="GO:0020037">
    <property type="term" value="F:heme binding"/>
    <property type="evidence" value="ECO:0007669"/>
    <property type="project" value="InterPro"/>
</dbReference>
<evidence type="ECO:0000256" key="10">
    <source>
        <dbReference type="ARBA" id="ARBA00023002"/>
    </source>
</evidence>
<evidence type="ECO:0000256" key="6">
    <source>
        <dbReference type="ARBA" id="ARBA00022617"/>
    </source>
</evidence>
<keyword evidence="12" id="KW-0503">Monooxygenase</keyword>
<comment type="cofactor">
    <cofactor evidence="1 14">
        <name>heme</name>
        <dbReference type="ChEBI" id="CHEBI:30413"/>
    </cofactor>
</comment>
<dbReference type="GO" id="GO:0005506">
    <property type="term" value="F:iron ion binding"/>
    <property type="evidence" value="ECO:0007669"/>
    <property type="project" value="InterPro"/>
</dbReference>
<dbReference type="InterPro" id="IPR036396">
    <property type="entry name" value="Cyt_P450_sf"/>
</dbReference>
<proteinExistence type="inferred from homology"/>
<dbReference type="SUPFAM" id="SSF51735">
    <property type="entry name" value="NAD(P)-binding Rossmann-fold domains"/>
    <property type="match status" value="1"/>
</dbReference>
<evidence type="ECO:0000256" key="11">
    <source>
        <dbReference type="ARBA" id="ARBA00023004"/>
    </source>
</evidence>
<feature type="binding site" description="axial binding residue" evidence="14">
    <location>
        <position position="389"/>
    </location>
    <ligand>
        <name>heme</name>
        <dbReference type="ChEBI" id="CHEBI:30413"/>
    </ligand>
    <ligandPart>
        <name>Fe</name>
        <dbReference type="ChEBI" id="CHEBI:18248"/>
    </ligandPart>
</feature>
<dbReference type="GO" id="GO:0004497">
    <property type="term" value="F:monooxygenase activity"/>
    <property type="evidence" value="ECO:0007669"/>
    <property type="project" value="UniProtKB-KW"/>
</dbReference>
<dbReference type="OrthoDB" id="6692864at2759"/>
<keyword evidence="13" id="KW-0472">Membrane</keyword>
<evidence type="ECO:0008006" key="18">
    <source>
        <dbReference type="Google" id="ProtNLM"/>
    </source>
</evidence>
<evidence type="ECO:0000256" key="2">
    <source>
        <dbReference type="ARBA" id="ARBA00003690"/>
    </source>
</evidence>
<dbReference type="InterPro" id="IPR017972">
    <property type="entry name" value="Cyt_P450_CS"/>
</dbReference>
<organism evidence="16">
    <name type="scientific">Oppiella nova</name>
    <dbReference type="NCBI Taxonomy" id="334625"/>
    <lineage>
        <taxon>Eukaryota</taxon>
        <taxon>Metazoa</taxon>
        <taxon>Ecdysozoa</taxon>
        <taxon>Arthropoda</taxon>
        <taxon>Chelicerata</taxon>
        <taxon>Arachnida</taxon>
        <taxon>Acari</taxon>
        <taxon>Acariformes</taxon>
        <taxon>Sarcoptiformes</taxon>
        <taxon>Oribatida</taxon>
        <taxon>Brachypylina</taxon>
        <taxon>Oppioidea</taxon>
        <taxon>Oppiidae</taxon>
        <taxon>Oppiella</taxon>
    </lineage>
</organism>
<dbReference type="InterPro" id="IPR036291">
    <property type="entry name" value="NAD(P)-bd_dom_sf"/>
</dbReference>
<evidence type="ECO:0000256" key="14">
    <source>
        <dbReference type="PIRSR" id="PIRSR602403-1"/>
    </source>
</evidence>
<evidence type="ECO:0000256" key="4">
    <source>
        <dbReference type="ARBA" id="ARBA00004406"/>
    </source>
</evidence>
<keyword evidence="17" id="KW-1185">Reference proteome</keyword>
<keyword evidence="6 14" id="KW-0349">Heme</keyword>
<keyword evidence="8" id="KW-0256">Endoplasmic reticulum</keyword>
<keyword evidence="10" id="KW-0560">Oxidoreductase</keyword>
<dbReference type="PANTHER" id="PTHR24292:SF54">
    <property type="entry name" value="CYP9F3-RELATED"/>
    <property type="match status" value="1"/>
</dbReference>
<name>A0A7R9LAF9_9ACAR</name>
<dbReference type="EMBL" id="CAJPVJ010000154">
    <property type="protein sequence ID" value="CAG2161500.1"/>
    <property type="molecule type" value="Genomic_DNA"/>
</dbReference>
<evidence type="ECO:0000256" key="15">
    <source>
        <dbReference type="SAM" id="MobiDB-lite"/>
    </source>
</evidence>
<comment type="function">
    <text evidence="2">May be involved in the metabolism of insect hormones and in the breakdown of synthetic insecticides.</text>
</comment>
<dbReference type="Proteomes" id="UP000728032">
    <property type="component" value="Unassembled WGS sequence"/>
</dbReference>
<dbReference type="GO" id="GO:0016705">
    <property type="term" value="F:oxidoreductase activity, acting on paired donors, with incorporation or reduction of molecular oxygen"/>
    <property type="evidence" value="ECO:0007669"/>
    <property type="project" value="InterPro"/>
</dbReference>
<accession>A0A7R9LAF9</accession>
<evidence type="ECO:0000256" key="8">
    <source>
        <dbReference type="ARBA" id="ARBA00022824"/>
    </source>
</evidence>
<keyword evidence="11 14" id="KW-0408">Iron</keyword>
<dbReference type="AlphaFoldDB" id="A0A7R9LAF9"/>
<gene>
    <name evidence="16" type="ORF">ONB1V03_LOCUS1106</name>
</gene>
<dbReference type="SUPFAM" id="SSF48264">
    <property type="entry name" value="Cytochrome P450"/>
    <property type="match status" value="1"/>
</dbReference>
<dbReference type="InterPro" id="IPR001128">
    <property type="entry name" value="Cyt_P450"/>
</dbReference>
<evidence type="ECO:0000256" key="12">
    <source>
        <dbReference type="ARBA" id="ARBA00023033"/>
    </source>
</evidence>
<comment type="similarity">
    <text evidence="5">Belongs to the cytochrome P450 family.</text>
</comment>
<reference evidence="16" key="1">
    <citation type="submission" date="2020-11" db="EMBL/GenBank/DDBJ databases">
        <authorList>
            <person name="Tran Van P."/>
        </authorList>
    </citation>
    <scope>NUCLEOTIDE SEQUENCE</scope>
</reference>
<keyword evidence="7 14" id="KW-0479">Metal-binding</keyword>
<dbReference type="Gene3D" id="1.10.630.10">
    <property type="entry name" value="Cytochrome P450"/>
    <property type="match status" value="1"/>
</dbReference>
<dbReference type="PANTHER" id="PTHR24292">
    <property type="entry name" value="CYTOCHROME P450"/>
    <property type="match status" value="1"/>
</dbReference>
<evidence type="ECO:0000256" key="3">
    <source>
        <dbReference type="ARBA" id="ARBA00004174"/>
    </source>
</evidence>
<comment type="subcellular location">
    <subcellularLocation>
        <location evidence="4">Endoplasmic reticulum membrane</location>
        <topology evidence="4">Peripheral membrane protein</topology>
    </subcellularLocation>
    <subcellularLocation>
        <location evidence="3">Microsome membrane</location>
        <topology evidence="3">Peripheral membrane protein</topology>
    </subcellularLocation>
</comment>
<dbReference type="Pfam" id="PF00067">
    <property type="entry name" value="p450"/>
    <property type="match status" value="2"/>
</dbReference>
<keyword evidence="9" id="KW-0492">Microsome</keyword>
<evidence type="ECO:0000256" key="7">
    <source>
        <dbReference type="ARBA" id="ARBA00022723"/>
    </source>
</evidence>
<sequence>MSLVVTAAEPEVTGQYKLYRTCSLNQLCGDDWKRVRSIVTPIFSSGKLRRMYPQIRQCLASLLNYVDVLAENRQELDMLETFSKFLLDMNAATIFATKLNLYKSATDGNTTSEHPFVIHAREKFVFKAWKEMASLVLPQFVLKLIRLADTKADQFFQGYIRNMLKARRDNPGKKHQDFVQMLMDAEVTDRKPGDASATTRDDKDNSELDHVNQGEESLAVERKVMDIKIRDKRLTEDEILAQGFLFMSVPFVATATILASTTYELALNPDCQRRLRDEITGAISATTDEIAYDVLARLPYLDAVVSESLRMHGSPLSLFRYPSVDYNLGDTGITVKAGTQIEIPGYAVHLSDEYYPDAFKYDPDRFMPEKKHLIKPYTYLPFGGGPRNCVGMRFGLLQIKLCMAHMVLKYQFFRTPKTDVPLQYQRSLQMVYPKRSTCRLLCLMGFVYQAYEISHLYFSYQTITNVKYEVEDSLSLPAISICVNKTLSLKLDFLEQLLGKLPQNLSHINFDSPWKTLVTKTIRDQFDAIQELSEWVDCQIQHTGVVGNDTMNCEAISPYNDTWIRAPYLSVHYGKLYKYNPDNFMDAWWECQVKFYKTVVHVKYKPNGNRCLYGETREDCINSCVNMYVMANTTKYPGDLLCYNKTMDAKYYMARHLPYFKAYEDSCRDKCYKMIECYEEYYRLERMCFSNKKLHTIYVSQMSAPTIIYEISYKMTLEEYMCLMASVMSLWFGLSVIMFTETVVKVYAKCNQYYSTRFVVIRNGVLYMRIIGVTIERTRFQSSPHSWFRLRVRFEYFGAHTMFRSTNTWKSFTRINLISSGSATLSTGYIKTSLEIVLITGANRGIGLSLVRQVLTTTHAKHVIATTRQSSHPELDQ</sequence>
<evidence type="ECO:0000256" key="9">
    <source>
        <dbReference type="ARBA" id="ARBA00022848"/>
    </source>
</evidence>
<protein>
    <recommendedName>
        <fullName evidence="18">Cytochrome P450</fullName>
    </recommendedName>
</protein>
<evidence type="ECO:0000313" key="17">
    <source>
        <dbReference type="Proteomes" id="UP000728032"/>
    </source>
</evidence>